<dbReference type="SUPFAM" id="SSF160272">
    <property type="entry name" value="Shew3726-like"/>
    <property type="match status" value="1"/>
</dbReference>
<dbReference type="AlphaFoldDB" id="A0A377YQA4"/>
<protein>
    <submittedName>
        <fullName evidence="2">Protein of uncharacterized function (DUF1488)</fullName>
    </submittedName>
</protein>
<feature type="transmembrane region" description="Helical" evidence="1">
    <location>
        <begin position="79"/>
        <end position="97"/>
    </location>
</feature>
<proteinExistence type="predicted"/>
<evidence type="ECO:0000313" key="2">
    <source>
        <dbReference type="EMBL" id="STU48795.1"/>
    </source>
</evidence>
<dbReference type="Gene3D" id="3.30.160.140">
    <property type="entry name" value="Shew3726-like"/>
    <property type="match status" value="1"/>
</dbReference>
<evidence type="ECO:0000256" key="1">
    <source>
        <dbReference type="SAM" id="Phobius"/>
    </source>
</evidence>
<name>A0A377YQA4_KLEPN</name>
<dbReference type="InterPro" id="IPR009962">
    <property type="entry name" value="DUF1488"/>
</dbReference>
<dbReference type="EMBL" id="UGLC01000004">
    <property type="protein sequence ID" value="STU48795.1"/>
    <property type="molecule type" value="Genomic_DNA"/>
</dbReference>
<dbReference type="Pfam" id="PF07369">
    <property type="entry name" value="DUF1488"/>
    <property type="match status" value="1"/>
</dbReference>
<organism evidence="2 3">
    <name type="scientific">Klebsiella pneumoniae</name>
    <dbReference type="NCBI Taxonomy" id="573"/>
    <lineage>
        <taxon>Bacteria</taxon>
        <taxon>Pseudomonadati</taxon>
        <taxon>Pseudomonadota</taxon>
        <taxon>Gammaproteobacteria</taxon>
        <taxon>Enterobacterales</taxon>
        <taxon>Enterobacteriaceae</taxon>
        <taxon>Klebsiella/Raoultella group</taxon>
        <taxon>Klebsiella</taxon>
        <taxon>Klebsiella pneumoniae complex</taxon>
    </lineage>
</organism>
<evidence type="ECO:0000313" key="3">
    <source>
        <dbReference type="Proteomes" id="UP000254799"/>
    </source>
</evidence>
<sequence>MNQAIQFPDRESWDAERQGVVFPALVNGMQLTCAISGQILQQRFGAEGPAQWLAAFQEHRWDLEKRQSIDPRWSGRCSGLDLVILIQVLIFPFHIVIC</sequence>
<dbReference type="Proteomes" id="UP000254799">
    <property type="component" value="Unassembled WGS sequence"/>
</dbReference>
<keyword evidence="1" id="KW-0812">Transmembrane</keyword>
<gene>
    <name evidence="2" type="ORF">NCTC8849_05957</name>
</gene>
<reference evidence="2 3" key="1">
    <citation type="submission" date="2018-06" db="EMBL/GenBank/DDBJ databases">
        <authorList>
            <consortium name="Pathogen Informatics"/>
            <person name="Doyle S."/>
        </authorList>
    </citation>
    <scope>NUCLEOTIDE SEQUENCE [LARGE SCALE GENOMIC DNA]</scope>
    <source>
        <strain evidence="2 3">NCTC8849</strain>
    </source>
</reference>
<accession>A0A377YQA4</accession>
<dbReference type="InterPro" id="IPR036692">
    <property type="entry name" value="Shew3726-like_sf"/>
</dbReference>
<keyword evidence="1" id="KW-0472">Membrane</keyword>
<keyword evidence="1" id="KW-1133">Transmembrane helix</keyword>